<dbReference type="InterPro" id="IPR036526">
    <property type="entry name" value="C-N_Hydrolase_sf"/>
</dbReference>
<dbReference type="GO" id="GO:0016811">
    <property type="term" value="F:hydrolase activity, acting on carbon-nitrogen (but not peptide) bonds, in linear amides"/>
    <property type="evidence" value="ECO:0007669"/>
    <property type="project" value="InterPro"/>
</dbReference>
<reference evidence="4 5" key="1">
    <citation type="submission" date="2018-11" db="EMBL/GenBank/DDBJ databases">
        <title>Vibrio LJC006 sp. nov., isolated from seawater during the bloom of the enteromorpha.</title>
        <authorList>
            <person name="Liang J."/>
        </authorList>
    </citation>
    <scope>NUCLEOTIDE SEQUENCE [LARGE SCALE GENOMIC DNA]</scope>
    <source>
        <strain evidence="4 5">LJC006</strain>
    </source>
</reference>
<dbReference type="SUPFAM" id="SSF56317">
    <property type="entry name" value="Carbon-nitrogen hydrolase"/>
    <property type="match status" value="1"/>
</dbReference>
<dbReference type="Pfam" id="PF00795">
    <property type="entry name" value="CN_hydrolase"/>
    <property type="match status" value="1"/>
</dbReference>
<keyword evidence="2 4" id="KW-0378">Hydrolase</keyword>
<dbReference type="RefSeq" id="WP_124937228.1">
    <property type="nucleotide sequence ID" value="NZ_RJVQ01000004.1"/>
</dbReference>
<sequence>MTKVGIIQMNSTESVEENLQTIRTQTELLASKGANWVVTPENALMFSNRDDYLAHAEKLGNGPIQAQLASIAKMNQVWLFIGSMPTIRNENMYSTCVVFNDSGEVVCSYDKLHMFDADVSDSQGAYRESDTFSAGERPVVLITPFGVVGLSICYDLRFPHLYSELRNMGAEIIIVPAAFTAVTGKAHWEVLLRARAIETQCFVIGIAQTGTHSRNRETWGHSMVVNPWGEIVSCMADNPDVMMVEIDKTSLEKVRTAMPVVRHTRFGTVNKI</sequence>
<dbReference type="PROSITE" id="PS50263">
    <property type="entry name" value="CN_HYDROLASE"/>
    <property type="match status" value="1"/>
</dbReference>
<accession>A0A3N9TF10</accession>
<proteinExistence type="inferred from homology"/>
<dbReference type="Gene3D" id="3.60.110.10">
    <property type="entry name" value="Carbon-nitrogen hydrolase"/>
    <property type="match status" value="1"/>
</dbReference>
<dbReference type="Proteomes" id="UP000281112">
    <property type="component" value="Unassembled WGS sequence"/>
</dbReference>
<comment type="similarity">
    <text evidence="1">Belongs to the carbon-nitrogen hydrolase superfamily. NIT1/NIT2 family.</text>
</comment>
<keyword evidence="5" id="KW-1185">Reference proteome</keyword>
<dbReference type="InterPro" id="IPR001110">
    <property type="entry name" value="UPF0012_CS"/>
</dbReference>
<feature type="domain" description="CN hydrolase" evidence="3">
    <location>
        <begin position="2"/>
        <end position="248"/>
    </location>
</feature>
<dbReference type="InterPro" id="IPR045254">
    <property type="entry name" value="Nit1/2_C-N_Hydrolase"/>
</dbReference>
<dbReference type="OrthoDB" id="9811121at2"/>
<comment type="caution">
    <text evidence="4">The sequence shown here is derived from an EMBL/GenBank/DDBJ whole genome shotgun (WGS) entry which is preliminary data.</text>
</comment>
<dbReference type="EMBL" id="RJVQ01000004">
    <property type="protein sequence ID" value="RQW62828.1"/>
    <property type="molecule type" value="Genomic_DNA"/>
</dbReference>
<name>A0A3N9TF10_9VIBR</name>
<dbReference type="PANTHER" id="PTHR23088:SF27">
    <property type="entry name" value="DEAMINATED GLUTATHIONE AMIDASE"/>
    <property type="match status" value="1"/>
</dbReference>
<dbReference type="CDD" id="cd07572">
    <property type="entry name" value="nit"/>
    <property type="match status" value="1"/>
</dbReference>
<protein>
    <submittedName>
        <fullName evidence="4">Carbon-nitrogen hydrolase family protein</fullName>
    </submittedName>
</protein>
<dbReference type="PANTHER" id="PTHR23088">
    <property type="entry name" value="NITRILASE-RELATED"/>
    <property type="match status" value="1"/>
</dbReference>
<dbReference type="PROSITE" id="PS01227">
    <property type="entry name" value="UPF0012"/>
    <property type="match status" value="1"/>
</dbReference>
<dbReference type="InterPro" id="IPR003010">
    <property type="entry name" value="C-N_Hydrolase"/>
</dbReference>
<gene>
    <name evidence="4" type="ORF">EES38_10845</name>
</gene>
<evidence type="ECO:0000259" key="3">
    <source>
        <dbReference type="PROSITE" id="PS50263"/>
    </source>
</evidence>
<evidence type="ECO:0000313" key="4">
    <source>
        <dbReference type="EMBL" id="RQW62828.1"/>
    </source>
</evidence>
<evidence type="ECO:0000313" key="5">
    <source>
        <dbReference type="Proteomes" id="UP000281112"/>
    </source>
</evidence>
<evidence type="ECO:0000256" key="1">
    <source>
        <dbReference type="ARBA" id="ARBA00010613"/>
    </source>
</evidence>
<evidence type="ECO:0000256" key="2">
    <source>
        <dbReference type="ARBA" id="ARBA00022801"/>
    </source>
</evidence>
<dbReference type="AlphaFoldDB" id="A0A3N9TF10"/>
<organism evidence="4 5">
    <name type="scientific">Vibrio viridaestus</name>
    <dbReference type="NCBI Taxonomy" id="2487322"/>
    <lineage>
        <taxon>Bacteria</taxon>
        <taxon>Pseudomonadati</taxon>
        <taxon>Pseudomonadota</taxon>
        <taxon>Gammaproteobacteria</taxon>
        <taxon>Vibrionales</taxon>
        <taxon>Vibrionaceae</taxon>
        <taxon>Vibrio</taxon>
    </lineage>
</organism>